<protein>
    <submittedName>
        <fullName evidence="1">Uncharacterized protein</fullName>
    </submittedName>
</protein>
<dbReference type="EMBL" id="KQ241959">
    <property type="protein sequence ID" value="KNC82109.1"/>
    <property type="molecule type" value="Genomic_DNA"/>
</dbReference>
<evidence type="ECO:0000313" key="2">
    <source>
        <dbReference type="Proteomes" id="UP000054560"/>
    </source>
</evidence>
<keyword evidence="2" id="KW-1185">Reference proteome</keyword>
<sequence>MLFEIPDMTDPDLPQYSTNMYHAKANPCPGITCNHFNSSDSDDPIVSSHTNNGPQGTRITEYESSTACDNGDTDRDHCCRKTITRRNVYTNYFENTTPKFWTETTYYRRTCGGYILVKSSDSNHVDTTVKPCAVTDENHCHETLSSSRKDSTTVKTVCNSSICTDTTTRTTPLDSHGNLNQGLTPTEVQQVCNIMYEGHPAIMTDTRTTTSDNSTLARNVVATINCLHTGYSPVTHFHIGVEGNTSSE</sequence>
<organism evidence="1 2">
    <name type="scientific">Sphaeroforma arctica JP610</name>
    <dbReference type="NCBI Taxonomy" id="667725"/>
    <lineage>
        <taxon>Eukaryota</taxon>
        <taxon>Ichthyosporea</taxon>
        <taxon>Ichthyophonida</taxon>
        <taxon>Sphaeroforma</taxon>
    </lineage>
</organism>
<gene>
    <name evidence="1" type="ORF">SARC_05598</name>
</gene>
<dbReference type="GeneID" id="25906102"/>
<dbReference type="Proteomes" id="UP000054560">
    <property type="component" value="Unassembled WGS sequence"/>
</dbReference>
<accession>A0A0L0FZT2</accession>
<proteinExistence type="predicted"/>
<dbReference type="AlphaFoldDB" id="A0A0L0FZT2"/>
<reference evidence="1 2" key="1">
    <citation type="submission" date="2011-02" db="EMBL/GenBank/DDBJ databases">
        <title>The Genome Sequence of Sphaeroforma arctica JP610.</title>
        <authorList>
            <consortium name="The Broad Institute Genome Sequencing Platform"/>
            <person name="Russ C."/>
            <person name="Cuomo C."/>
            <person name="Young S.K."/>
            <person name="Zeng Q."/>
            <person name="Gargeya S."/>
            <person name="Alvarado L."/>
            <person name="Berlin A."/>
            <person name="Chapman S.B."/>
            <person name="Chen Z."/>
            <person name="Freedman E."/>
            <person name="Gellesch M."/>
            <person name="Goldberg J."/>
            <person name="Griggs A."/>
            <person name="Gujja S."/>
            <person name="Heilman E."/>
            <person name="Heiman D."/>
            <person name="Howarth C."/>
            <person name="Mehta T."/>
            <person name="Neiman D."/>
            <person name="Pearson M."/>
            <person name="Roberts A."/>
            <person name="Saif S."/>
            <person name="Shea T."/>
            <person name="Shenoy N."/>
            <person name="Sisk P."/>
            <person name="Stolte C."/>
            <person name="Sykes S."/>
            <person name="White J."/>
            <person name="Yandava C."/>
            <person name="Burger G."/>
            <person name="Gray M.W."/>
            <person name="Holland P.W.H."/>
            <person name="King N."/>
            <person name="Lang F.B.F."/>
            <person name="Roger A.J."/>
            <person name="Ruiz-Trillo I."/>
            <person name="Haas B."/>
            <person name="Nusbaum C."/>
            <person name="Birren B."/>
        </authorList>
    </citation>
    <scope>NUCLEOTIDE SEQUENCE [LARGE SCALE GENOMIC DNA]</scope>
    <source>
        <strain evidence="1 2">JP610</strain>
    </source>
</reference>
<evidence type="ECO:0000313" key="1">
    <source>
        <dbReference type="EMBL" id="KNC82109.1"/>
    </source>
</evidence>
<dbReference type="RefSeq" id="XP_014156011.1">
    <property type="nucleotide sequence ID" value="XM_014300536.1"/>
</dbReference>
<name>A0A0L0FZT2_9EUKA</name>